<reference evidence="1" key="1">
    <citation type="journal article" date="2015" name="Nature">
        <title>Complex archaea that bridge the gap between prokaryotes and eukaryotes.</title>
        <authorList>
            <person name="Spang A."/>
            <person name="Saw J.H."/>
            <person name="Jorgensen S.L."/>
            <person name="Zaremba-Niedzwiedzka K."/>
            <person name="Martijn J."/>
            <person name="Lind A.E."/>
            <person name="van Eijk R."/>
            <person name="Schleper C."/>
            <person name="Guy L."/>
            <person name="Ettema T.J."/>
        </authorList>
    </citation>
    <scope>NUCLEOTIDE SEQUENCE</scope>
</reference>
<evidence type="ECO:0000313" key="1">
    <source>
        <dbReference type="EMBL" id="KKL28799.1"/>
    </source>
</evidence>
<accession>A0A0F9C3N9</accession>
<proteinExistence type="predicted"/>
<sequence length="64" mass="7701">MADSPGIHSRCLEEYVTKEQYETVGRYLIEYFNDFENKELTLREFFMMIRPLLIINGFTAEKMK</sequence>
<comment type="caution">
    <text evidence="1">The sequence shown here is derived from an EMBL/GenBank/DDBJ whole genome shotgun (WGS) entry which is preliminary data.</text>
</comment>
<gene>
    <name evidence="1" type="ORF">LCGC14_2371530</name>
</gene>
<dbReference type="AlphaFoldDB" id="A0A0F9C3N9"/>
<organism evidence="1">
    <name type="scientific">marine sediment metagenome</name>
    <dbReference type="NCBI Taxonomy" id="412755"/>
    <lineage>
        <taxon>unclassified sequences</taxon>
        <taxon>metagenomes</taxon>
        <taxon>ecological metagenomes</taxon>
    </lineage>
</organism>
<protein>
    <submittedName>
        <fullName evidence="1">Uncharacterized protein</fullName>
    </submittedName>
</protein>
<dbReference type="EMBL" id="LAZR01034967">
    <property type="protein sequence ID" value="KKL28799.1"/>
    <property type="molecule type" value="Genomic_DNA"/>
</dbReference>
<name>A0A0F9C3N9_9ZZZZ</name>